<dbReference type="EMBL" id="JAKLWS010000006">
    <property type="protein sequence ID" value="MCG2588254.1"/>
    <property type="molecule type" value="Genomic_DNA"/>
</dbReference>
<dbReference type="InterPro" id="IPR008551">
    <property type="entry name" value="TANGO2"/>
</dbReference>
<dbReference type="Pfam" id="PF05742">
    <property type="entry name" value="TANGO2"/>
    <property type="match status" value="1"/>
</dbReference>
<dbReference type="RefSeq" id="WP_237853097.1">
    <property type="nucleotide sequence ID" value="NZ_JAKLWS010000006.1"/>
</dbReference>
<reference evidence="1" key="1">
    <citation type="submission" date="2022-01" db="EMBL/GenBank/DDBJ databases">
        <authorList>
            <person name="Wang Y."/>
        </authorList>
    </citation>
    <scope>NUCLEOTIDE SEQUENCE</scope>
    <source>
        <strain evidence="1">WB101</strain>
    </source>
</reference>
<name>A0ABS9KBM6_9BACT</name>
<keyword evidence="2" id="KW-1185">Reference proteome</keyword>
<sequence>MCLIVFSYKEYQNYPFVLATNRDEFYDRPTQAAHVWQTSPKILAGKDLKASGTWLGISENGRFAALTNHRKMDDIKEDTTSRGIIVKDFLLHKGNPREYLAELQRAGHKFNGFNLIAGTFDNLFYMSNKKEGIFKVQPGNHALSNAFLNTPWPKTEESSTAFKNVLDEGEPFEDKLFEILLNDQRYPGDKLPDTGLPKDMEKAVSSVFIETDKYGTRSSTVIIVDHTMRVRFTERTYIPGSKETDQVVRKSFQL</sequence>
<dbReference type="PANTHER" id="PTHR17985:SF8">
    <property type="entry name" value="TRANSPORT AND GOLGI ORGANIZATION PROTEIN 2 HOMOLOG"/>
    <property type="match status" value="1"/>
</dbReference>
<comment type="caution">
    <text evidence="1">The sequence shown here is derived from an EMBL/GenBank/DDBJ whole genome shotgun (WGS) entry which is preliminary data.</text>
</comment>
<organism evidence="1 2">
    <name type="scientific">Rhodohalobacter sulfatireducens</name>
    <dbReference type="NCBI Taxonomy" id="2911366"/>
    <lineage>
        <taxon>Bacteria</taxon>
        <taxon>Pseudomonadati</taxon>
        <taxon>Balneolota</taxon>
        <taxon>Balneolia</taxon>
        <taxon>Balneolales</taxon>
        <taxon>Balneolaceae</taxon>
        <taxon>Rhodohalobacter</taxon>
    </lineage>
</organism>
<gene>
    <name evidence="1" type="ORF">L6773_06725</name>
</gene>
<dbReference type="Proteomes" id="UP001165366">
    <property type="component" value="Unassembled WGS sequence"/>
</dbReference>
<evidence type="ECO:0000313" key="1">
    <source>
        <dbReference type="EMBL" id="MCG2588254.1"/>
    </source>
</evidence>
<protein>
    <submittedName>
        <fullName evidence="1">NRDE family protein</fullName>
    </submittedName>
</protein>
<accession>A0ABS9KBM6</accession>
<dbReference type="PANTHER" id="PTHR17985">
    <property type="entry name" value="SER/THR-RICH PROTEIN T10 IN DGCR REGION"/>
    <property type="match status" value="1"/>
</dbReference>
<evidence type="ECO:0000313" key="2">
    <source>
        <dbReference type="Proteomes" id="UP001165366"/>
    </source>
</evidence>
<reference evidence="1" key="2">
    <citation type="submission" date="2024-05" db="EMBL/GenBank/DDBJ databases">
        <title>Rhodohalobacter halophilus gen. nov., sp. nov., a moderately halophilic member of the family Balneolaceae.</title>
        <authorList>
            <person name="Xia J."/>
        </authorList>
    </citation>
    <scope>NUCLEOTIDE SEQUENCE</scope>
    <source>
        <strain evidence="1">WB101</strain>
    </source>
</reference>
<proteinExistence type="predicted"/>